<evidence type="ECO:0000256" key="1">
    <source>
        <dbReference type="SAM" id="MobiDB-lite"/>
    </source>
</evidence>
<evidence type="ECO:0000313" key="4">
    <source>
        <dbReference type="EMBL" id="NMD48542.1"/>
    </source>
</evidence>
<organism evidence="4 5">
    <name type="scientific">Streptococcus ratti</name>
    <dbReference type="NCBI Taxonomy" id="1341"/>
    <lineage>
        <taxon>Bacteria</taxon>
        <taxon>Bacillati</taxon>
        <taxon>Bacillota</taxon>
        <taxon>Bacilli</taxon>
        <taxon>Lactobacillales</taxon>
        <taxon>Streptococcaceae</taxon>
        <taxon>Streptococcus</taxon>
    </lineage>
</organism>
<dbReference type="Proteomes" id="UP000532121">
    <property type="component" value="Unassembled WGS sequence"/>
</dbReference>
<dbReference type="AlphaFoldDB" id="A0A7X9LCP0"/>
<reference evidence="4 5" key="1">
    <citation type="submission" date="2020-04" db="EMBL/GenBank/DDBJ databases">
        <title>MicrobeNet Type strains.</title>
        <authorList>
            <person name="Nicholson A.C."/>
        </authorList>
    </citation>
    <scope>NUCLEOTIDE SEQUENCE [LARGE SCALE GENOMIC DNA]</scope>
    <source>
        <strain evidence="4 5">DSM 22768</strain>
    </source>
</reference>
<dbReference type="SMART" id="SM00257">
    <property type="entry name" value="LysM"/>
    <property type="match status" value="1"/>
</dbReference>
<feature type="region of interest" description="Disordered" evidence="1">
    <location>
        <begin position="85"/>
        <end position="222"/>
    </location>
</feature>
<dbReference type="EMBL" id="JABASA010000003">
    <property type="protein sequence ID" value="NMD48542.1"/>
    <property type="molecule type" value="Genomic_DNA"/>
</dbReference>
<evidence type="ECO:0000313" key="5">
    <source>
        <dbReference type="Proteomes" id="UP000532121"/>
    </source>
</evidence>
<sequence>MSLKNILENKSKTVKTSFAGIATAASLILPIAAHAESYTVKSGDTLSEIASAHGTTVKKLAKINKIKDVHLIYIDQVLELDEKTEVPQAAEETAPAASAETQASEAATTASEAPQTTEATTAAPAETQSSEATTAAPAATTQTSEAATTASEAPQTTEATTAAPAETQSSEATTAAPAATTQTSEAATTASETPQTTEATTAAPAESQKTETSSASTSSSLSASDAAAKEFIAQKESGGNYSAQNGQYYGRYQLSSSYLNGDLSAENQERVADAYVTSRYGSWTAAQAFWNANGWY</sequence>
<feature type="domain" description="LysM" evidence="3">
    <location>
        <begin position="36"/>
        <end position="80"/>
    </location>
</feature>
<dbReference type="InterPro" id="IPR018392">
    <property type="entry name" value="LysM"/>
</dbReference>
<evidence type="ECO:0000259" key="3">
    <source>
        <dbReference type="PROSITE" id="PS51782"/>
    </source>
</evidence>
<dbReference type="RefSeq" id="WP_193523043.1">
    <property type="nucleotide sequence ID" value="NZ_JABASA010000003.1"/>
</dbReference>
<dbReference type="PROSITE" id="PS51782">
    <property type="entry name" value="LYSM"/>
    <property type="match status" value="1"/>
</dbReference>
<feature type="signal peptide" evidence="2">
    <location>
        <begin position="1"/>
        <end position="35"/>
    </location>
</feature>
<proteinExistence type="predicted"/>
<feature type="compositionally biased region" description="Low complexity" evidence="1">
    <location>
        <begin position="87"/>
        <end position="222"/>
    </location>
</feature>
<dbReference type="SUPFAM" id="SSF54106">
    <property type="entry name" value="LysM domain"/>
    <property type="match status" value="1"/>
</dbReference>
<feature type="chain" id="PRO_5030579608" evidence="2">
    <location>
        <begin position="36"/>
        <end position="296"/>
    </location>
</feature>
<gene>
    <name evidence="4" type="ORF">HHO37_02370</name>
</gene>
<keyword evidence="2" id="KW-0732">Signal</keyword>
<name>A0A7X9LCP0_STRRT</name>
<dbReference type="InterPro" id="IPR036779">
    <property type="entry name" value="LysM_dom_sf"/>
</dbReference>
<protein>
    <submittedName>
        <fullName evidence="4">LysM peptidoglycan-binding domain-containing protein</fullName>
    </submittedName>
</protein>
<comment type="caution">
    <text evidence="4">The sequence shown here is derived from an EMBL/GenBank/DDBJ whole genome shotgun (WGS) entry which is preliminary data.</text>
</comment>
<dbReference type="Pfam" id="PF01476">
    <property type="entry name" value="LysM"/>
    <property type="match status" value="1"/>
</dbReference>
<accession>A0A7X9LCP0</accession>
<dbReference type="Gene3D" id="3.10.350.10">
    <property type="entry name" value="LysM domain"/>
    <property type="match status" value="1"/>
</dbReference>
<dbReference type="CDD" id="cd00118">
    <property type="entry name" value="LysM"/>
    <property type="match status" value="1"/>
</dbReference>
<evidence type="ECO:0000256" key="2">
    <source>
        <dbReference type="SAM" id="SignalP"/>
    </source>
</evidence>